<proteinExistence type="predicted"/>
<gene>
    <name evidence="2" type="ORF">MELLADRAFT_71857</name>
</gene>
<dbReference type="InParanoid" id="F4RL68"/>
<dbReference type="VEuPathDB" id="FungiDB:MELLADRAFT_71857"/>
<evidence type="ECO:0000313" key="2">
    <source>
        <dbReference type="EMBL" id="EGG06852.1"/>
    </source>
</evidence>
<evidence type="ECO:0000256" key="1">
    <source>
        <dbReference type="SAM" id="MobiDB-lite"/>
    </source>
</evidence>
<dbReference type="HOGENOM" id="CLU_1277866_0_0_1"/>
<reference evidence="3" key="1">
    <citation type="journal article" date="2011" name="Proc. Natl. Acad. Sci. U.S.A.">
        <title>Obligate biotrophy features unraveled by the genomic analysis of rust fungi.</title>
        <authorList>
            <person name="Duplessis S."/>
            <person name="Cuomo C.A."/>
            <person name="Lin Y.-C."/>
            <person name="Aerts A."/>
            <person name="Tisserant E."/>
            <person name="Veneault-Fourrey C."/>
            <person name="Joly D.L."/>
            <person name="Hacquard S."/>
            <person name="Amselem J."/>
            <person name="Cantarel B.L."/>
            <person name="Chiu R."/>
            <person name="Coutinho P.M."/>
            <person name="Feau N."/>
            <person name="Field M."/>
            <person name="Frey P."/>
            <person name="Gelhaye E."/>
            <person name="Goldberg J."/>
            <person name="Grabherr M.G."/>
            <person name="Kodira C.D."/>
            <person name="Kohler A."/>
            <person name="Kuees U."/>
            <person name="Lindquist E.A."/>
            <person name="Lucas S.M."/>
            <person name="Mago R."/>
            <person name="Mauceli E."/>
            <person name="Morin E."/>
            <person name="Murat C."/>
            <person name="Pangilinan J.L."/>
            <person name="Park R."/>
            <person name="Pearson M."/>
            <person name="Quesneville H."/>
            <person name="Rouhier N."/>
            <person name="Sakthikumar S."/>
            <person name="Salamov A.A."/>
            <person name="Schmutz J."/>
            <person name="Selles B."/>
            <person name="Shapiro H."/>
            <person name="Tanguay P."/>
            <person name="Tuskan G.A."/>
            <person name="Henrissat B."/>
            <person name="Van de Peer Y."/>
            <person name="Rouze P."/>
            <person name="Ellis J.G."/>
            <person name="Dodds P.N."/>
            <person name="Schein J.E."/>
            <person name="Zhong S."/>
            <person name="Hamelin R.C."/>
            <person name="Grigoriev I.V."/>
            <person name="Szabo L.J."/>
            <person name="Martin F."/>
        </authorList>
    </citation>
    <scope>NUCLEOTIDE SEQUENCE [LARGE SCALE GENOMIC DNA]</scope>
    <source>
        <strain evidence="3">98AG31 / pathotype 3-4-7</strain>
    </source>
</reference>
<protein>
    <submittedName>
        <fullName evidence="2">Uncharacterized protein</fullName>
    </submittedName>
</protein>
<feature type="compositionally biased region" description="Polar residues" evidence="1">
    <location>
        <begin position="150"/>
        <end position="162"/>
    </location>
</feature>
<feature type="region of interest" description="Disordered" evidence="1">
    <location>
        <begin position="132"/>
        <end position="200"/>
    </location>
</feature>
<evidence type="ECO:0000313" key="3">
    <source>
        <dbReference type="Proteomes" id="UP000001072"/>
    </source>
</evidence>
<feature type="region of interest" description="Disordered" evidence="1">
    <location>
        <begin position="1"/>
        <end position="42"/>
    </location>
</feature>
<organism evidence="3">
    <name type="scientific">Melampsora larici-populina (strain 98AG31 / pathotype 3-4-7)</name>
    <name type="common">Poplar leaf rust fungus</name>
    <dbReference type="NCBI Taxonomy" id="747676"/>
    <lineage>
        <taxon>Eukaryota</taxon>
        <taxon>Fungi</taxon>
        <taxon>Dikarya</taxon>
        <taxon>Basidiomycota</taxon>
        <taxon>Pucciniomycotina</taxon>
        <taxon>Pucciniomycetes</taxon>
        <taxon>Pucciniales</taxon>
        <taxon>Melampsoraceae</taxon>
        <taxon>Melampsora</taxon>
    </lineage>
</organism>
<dbReference type="EMBL" id="GL883106">
    <property type="protein sequence ID" value="EGG06852.1"/>
    <property type="molecule type" value="Genomic_DNA"/>
</dbReference>
<name>F4RL68_MELLP</name>
<sequence>MVEDDDVSFLQNQEADEQGSENEGEDEEDEEMRIERKSVVIKSEIQGRDPGLSAIERYRKQEEEEEEIEEEEIEIKEEYRFEKDSSPIELMNINMRINDPLSKTRMINPLEFKHSDLDGYYNTKQINKLSERQMGLKVDMGREDRKTIGPSKSSSITYQQQIGKKLNKQKTIEEKEKENQMESNENGKSKSKEEKIGEAGALGLAKLKNKKIVGKS</sequence>
<accession>F4RL68</accession>
<keyword evidence="3" id="KW-1185">Reference proteome</keyword>
<dbReference type="GeneID" id="18931948"/>
<dbReference type="AlphaFoldDB" id="F4RL68"/>
<feature type="compositionally biased region" description="Acidic residues" evidence="1">
    <location>
        <begin position="14"/>
        <end position="32"/>
    </location>
</feature>
<dbReference type="KEGG" id="mlr:MELLADRAFT_71857"/>
<dbReference type="Proteomes" id="UP000001072">
    <property type="component" value="Unassembled WGS sequence"/>
</dbReference>
<feature type="compositionally biased region" description="Basic and acidic residues" evidence="1">
    <location>
        <begin position="170"/>
        <end position="197"/>
    </location>
</feature>
<dbReference type="RefSeq" id="XP_007409812.1">
    <property type="nucleotide sequence ID" value="XM_007409750.1"/>
</dbReference>